<reference evidence="2" key="2">
    <citation type="submission" date="2020-09" db="EMBL/GenBank/DDBJ databases">
        <authorList>
            <person name="Sun Q."/>
            <person name="Zhou Y."/>
        </authorList>
    </citation>
    <scope>NUCLEOTIDE SEQUENCE</scope>
    <source>
        <strain evidence="2">CGMCC 1.12785</strain>
    </source>
</reference>
<evidence type="ECO:0000313" key="2">
    <source>
        <dbReference type="EMBL" id="GGA14954.1"/>
    </source>
</evidence>
<comment type="caution">
    <text evidence="2">The sequence shown here is derived from an EMBL/GenBank/DDBJ whole genome shotgun (WGS) entry which is preliminary data.</text>
</comment>
<protein>
    <submittedName>
        <fullName evidence="2">Uncharacterized protein</fullName>
    </submittedName>
</protein>
<proteinExistence type="predicted"/>
<keyword evidence="1" id="KW-0812">Transmembrane</keyword>
<keyword evidence="3" id="KW-1185">Reference proteome</keyword>
<dbReference type="AlphaFoldDB" id="A0A8J2TY19"/>
<name>A0A8J2TY19_9MICO</name>
<evidence type="ECO:0000256" key="1">
    <source>
        <dbReference type="SAM" id="Phobius"/>
    </source>
</evidence>
<sequence length="83" mass="8915">MTPSPLRRAAGLPARLHLILATACTLAAGRLRGERDSDRGDVPGWVLITIMTAGLVVTLWALAGTAFTEMFQDALDRVRRAGQ</sequence>
<feature type="transmembrane region" description="Helical" evidence="1">
    <location>
        <begin position="43"/>
        <end position="67"/>
    </location>
</feature>
<keyword evidence="1" id="KW-1133">Transmembrane helix</keyword>
<dbReference type="Proteomes" id="UP000616114">
    <property type="component" value="Unassembled WGS sequence"/>
</dbReference>
<accession>A0A8J2TY19</accession>
<evidence type="ECO:0000313" key="3">
    <source>
        <dbReference type="Proteomes" id="UP000616114"/>
    </source>
</evidence>
<dbReference type="EMBL" id="BMFY01000006">
    <property type="protein sequence ID" value="GGA14954.1"/>
    <property type="molecule type" value="Genomic_DNA"/>
</dbReference>
<organism evidence="2 3">
    <name type="scientific">Sediminivirga luteola</name>
    <dbReference type="NCBI Taxonomy" id="1774748"/>
    <lineage>
        <taxon>Bacteria</taxon>
        <taxon>Bacillati</taxon>
        <taxon>Actinomycetota</taxon>
        <taxon>Actinomycetes</taxon>
        <taxon>Micrococcales</taxon>
        <taxon>Brevibacteriaceae</taxon>
        <taxon>Sediminivirga</taxon>
    </lineage>
</organism>
<keyword evidence="1" id="KW-0472">Membrane</keyword>
<gene>
    <name evidence="2" type="ORF">GCM10011333_17460</name>
</gene>
<dbReference type="RefSeq" id="WP_229745022.1">
    <property type="nucleotide sequence ID" value="NZ_BMFY01000006.1"/>
</dbReference>
<reference evidence="2" key="1">
    <citation type="journal article" date="2014" name="Int. J. Syst. Evol. Microbiol.">
        <title>Complete genome sequence of Corynebacterium casei LMG S-19264T (=DSM 44701T), isolated from a smear-ripened cheese.</title>
        <authorList>
            <consortium name="US DOE Joint Genome Institute (JGI-PGF)"/>
            <person name="Walter F."/>
            <person name="Albersmeier A."/>
            <person name="Kalinowski J."/>
            <person name="Ruckert C."/>
        </authorList>
    </citation>
    <scope>NUCLEOTIDE SEQUENCE</scope>
    <source>
        <strain evidence="2">CGMCC 1.12785</strain>
    </source>
</reference>